<feature type="domain" description="Fungal lipase-type" evidence="6">
    <location>
        <begin position="198"/>
        <end position="338"/>
    </location>
</feature>
<dbReference type="CDD" id="cd00519">
    <property type="entry name" value="Lipase_3"/>
    <property type="match status" value="1"/>
</dbReference>
<keyword evidence="1" id="KW-1015">Disulfide bond</keyword>
<comment type="catalytic activity">
    <reaction evidence="4">
        <text>a monoacylglycerol + H2O = glycerol + a fatty acid + H(+)</text>
        <dbReference type="Rhea" id="RHEA:15245"/>
        <dbReference type="ChEBI" id="CHEBI:15377"/>
        <dbReference type="ChEBI" id="CHEBI:15378"/>
        <dbReference type="ChEBI" id="CHEBI:17408"/>
        <dbReference type="ChEBI" id="CHEBI:17754"/>
        <dbReference type="ChEBI" id="CHEBI:28868"/>
    </reaction>
</comment>
<feature type="coiled-coil region" evidence="5">
    <location>
        <begin position="136"/>
        <end position="163"/>
    </location>
</feature>
<evidence type="ECO:0000313" key="7">
    <source>
        <dbReference type="EMBL" id="KAG0653223.1"/>
    </source>
</evidence>
<feature type="coiled-coil region" evidence="5">
    <location>
        <begin position="480"/>
        <end position="514"/>
    </location>
</feature>
<dbReference type="SUPFAM" id="SSF53474">
    <property type="entry name" value="alpha/beta-Hydrolases"/>
    <property type="match status" value="1"/>
</dbReference>
<comment type="catalytic activity">
    <reaction evidence="3">
        <text>a diacylglycerol + H2O = a monoacylglycerol + a fatty acid + H(+)</text>
        <dbReference type="Rhea" id="RHEA:32731"/>
        <dbReference type="ChEBI" id="CHEBI:15377"/>
        <dbReference type="ChEBI" id="CHEBI:15378"/>
        <dbReference type="ChEBI" id="CHEBI:17408"/>
        <dbReference type="ChEBI" id="CHEBI:18035"/>
        <dbReference type="ChEBI" id="CHEBI:28868"/>
    </reaction>
</comment>
<dbReference type="EMBL" id="PUHQ01000262">
    <property type="protein sequence ID" value="KAG0653223.1"/>
    <property type="molecule type" value="Genomic_DNA"/>
</dbReference>
<protein>
    <recommendedName>
        <fullName evidence="6">Fungal lipase-type domain-containing protein</fullName>
    </recommendedName>
</protein>
<keyword evidence="8" id="KW-1185">Reference proteome</keyword>
<gene>
    <name evidence="7" type="ORF">C6P46_003309</name>
</gene>
<proteinExistence type="inferred from homology"/>
<dbReference type="Proteomes" id="UP000777482">
    <property type="component" value="Unassembled WGS sequence"/>
</dbReference>
<accession>A0A9P6VR74</accession>
<sequence length="534" mass="58384">AVGVALCCVVFWVGGKIGLDKVIDWASDKWADGYSMPNWPSQDLFDTESIIALQAARPILQGDGAYIPPSTARLLTVATQDDNPDFTRLATGRIFSVPLARIFLAMSALVYERRDALVNEAADIAYAASKTYAKGTTQYDLEMTRAENKLSESEERIKREAAKWGLAYDGVSDLSSVAGPFASIFYTPIGSDQRPFIVLCFKGTTPVQYAEWLVDASINKTGAAVWYGPGSGAAHEGFYTDLFGRPGADGSNGYGSIIRTLKHVAQRMKANMRTSQDGKIPVWVCGHSLGAALASLCYARLLHSEEDLGDDIHLRDCYTYGTPRVGNGDLASAFEESLVSPIDRGVILWRNLRGNLSALSSLNYAHLGPSITLRPASLPFSSPYYALGRLGAFHEATQVNVTGGRSTEMQEDQALHEYINARGRNLLRWAMSFIPSPLYNHFPASYDQHLSNIVSSTATRSRMGPTPARDYIRTAATFVHNQVDEARERVRGQVENATQQVQQVAGAVQNAGREAANVGREIQHDVSKDIKKKM</sequence>
<evidence type="ECO:0000256" key="3">
    <source>
        <dbReference type="ARBA" id="ARBA00047591"/>
    </source>
</evidence>
<dbReference type="InterPro" id="IPR029058">
    <property type="entry name" value="AB_hydrolase_fold"/>
</dbReference>
<evidence type="ECO:0000256" key="5">
    <source>
        <dbReference type="SAM" id="Coils"/>
    </source>
</evidence>
<comment type="similarity">
    <text evidence="2">Belongs to the AB hydrolase superfamily. Lipase family. Class 3 subfamily.</text>
</comment>
<organism evidence="7 8">
    <name type="scientific">Rhodotorula mucilaginosa</name>
    <name type="common">Yeast</name>
    <name type="synonym">Rhodotorula rubra</name>
    <dbReference type="NCBI Taxonomy" id="5537"/>
    <lineage>
        <taxon>Eukaryota</taxon>
        <taxon>Fungi</taxon>
        <taxon>Dikarya</taxon>
        <taxon>Basidiomycota</taxon>
        <taxon>Pucciniomycotina</taxon>
        <taxon>Microbotryomycetes</taxon>
        <taxon>Sporidiobolales</taxon>
        <taxon>Sporidiobolaceae</taxon>
        <taxon>Rhodotorula</taxon>
    </lineage>
</organism>
<dbReference type="PANTHER" id="PTHR45856:SF24">
    <property type="entry name" value="FUNGAL LIPASE-LIKE DOMAIN-CONTAINING PROTEIN"/>
    <property type="match status" value="1"/>
</dbReference>
<dbReference type="PANTHER" id="PTHR45856">
    <property type="entry name" value="ALPHA/BETA-HYDROLASES SUPERFAMILY PROTEIN"/>
    <property type="match status" value="1"/>
</dbReference>
<reference evidence="7 8" key="1">
    <citation type="submission" date="2020-11" db="EMBL/GenBank/DDBJ databases">
        <title>Kefir isolates.</title>
        <authorList>
            <person name="Marcisauskas S."/>
            <person name="Kim Y."/>
            <person name="Blasche S."/>
        </authorList>
    </citation>
    <scope>NUCLEOTIDE SEQUENCE [LARGE SCALE GENOMIC DNA]</scope>
    <source>
        <strain evidence="7 8">KR</strain>
    </source>
</reference>
<evidence type="ECO:0000256" key="1">
    <source>
        <dbReference type="ARBA" id="ARBA00023157"/>
    </source>
</evidence>
<evidence type="ECO:0000256" key="4">
    <source>
        <dbReference type="ARBA" id="ARBA00048461"/>
    </source>
</evidence>
<evidence type="ECO:0000313" key="8">
    <source>
        <dbReference type="Proteomes" id="UP000777482"/>
    </source>
</evidence>
<name>A0A9P6VR74_RHOMI</name>
<dbReference type="AlphaFoldDB" id="A0A9P6VR74"/>
<keyword evidence="5" id="KW-0175">Coiled coil</keyword>
<dbReference type="InterPro" id="IPR002921">
    <property type="entry name" value="Fungal_lipase-type"/>
</dbReference>
<evidence type="ECO:0000259" key="6">
    <source>
        <dbReference type="Pfam" id="PF01764"/>
    </source>
</evidence>
<evidence type="ECO:0000256" key="2">
    <source>
        <dbReference type="ARBA" id="ARBA00043996"/>
    </source>
</evidence>
<feature type="non-terminal residue" evidence="7">
    <location>
        <position position="1"/>
    </location>
</feature>
<dbReference type="Pfam" id="PF01764">
    <property type="entry name" value="Lipase_3"/>
    <property type="match status" value="1"/>
</dbReference>
<comment type="caution">
    <text evidence="7">The sequence shown here is derived from an EMBL/GenBank/DDBJ whole genome shotgun (WGS) entry which is preliminary data.</text>
</comment>
<dbReference type="Gene3D" id="3.40.50.1820">
    <property type="entry name" value="alpha/beta hydrolase"/>
    <property type="match status" value="1"/>
</dbReference>
<dbReference type="OrthoDB" id="2520028at2759"/>
<dbReference type="GO" id="GO:0006629">
    <property type="term" value="P:lipid metabolic process"/>
    <property type="evidence" value="ECO:0007669"/>
    <property type="project" value="InterPro"/>
</dbReference>
<dbReference type="InterPro" id="IPR051218">
    <property type="entry name" value="Sec_MonoDiacylglyc_Lipase"/>
</dbReference>